<reference evidence="8 9" key="1">
    <citation type="submission" date="2021-04" db="EMBL/GenBank/DDBJ databases">
        <authorList>
            <person name="De Guttry C."/>
            <person name="Zahm M."/>
            <person name="Klopp C."/>
            <person name="Cabau C."/>
            <person name="Louis A."/>
            <person name="Berthelot C."/>
            <person name="Parey E."/>
            <person name="Roest Crollius H."/>
            <person name="Montfort J."/>
            <person name="Robinson-Rechavi M."/>
            <person name="Bucao C."/>
            <person name="Bouchez O."/>
            <person name="Gislard M."/>
            <person name="Lluch J."/>
            <person name="Milhes M."/>
            <person name="Lampietro C."/>
            <person name="Lopez Roques C."/>
            <person name="Donnadieu C."/>
            <person name="Braasch I."/>
            <person name="Desvignes T."/>
            <person name="Postlethwait J."/>
            <person name="Bobe J."/>
            <person name="Wedekind C."/>
            <person name="Guiguen Y."/>
        </authorList>
    </citation>
    <scope>NUCLEOTIDE SEQUENCE [LARGE SCALE GENOMIC DNA]</scope>
    <source>
        <strain evidence="8">Cs_M1</strain>
        <tissue evidence="8">Blood</tissue>
    </source>
</reference>
<dbReference type="Gene3D" id="2.60.220.50">
    <property type="match status" value="1"/>
</dbReference>
<gene>
    <name evidence="8" type="ORF">J4Q44_G00353310</name>
</gene>
<dbReference type="Proteomes" id="UP001356427">
    <property type="component" value="Unassembled WGS sequence"/>
</dbReference>
<sequence>MTSSEFKGVSLVVEINLTDYTEIKLYISATKISINIAEVLNPELQVNLPSDLLSGLKFRYTPDRVKLIFSVSKTPPANRTVEGQLGEILFGIQVENITISNLSTPFTMTFKHKLELQVTTVNNNLPAQCGGKWVTDGCHTRRFTNETICSCDHFSFFALMIPAVNLSEDHVRTLSVLTCIGGAISVFFCTITLLSHCLQHA</sequence>
<evidence type="ECO:0000256" key="3">
    <source>
        <dbReference type="ARBA" id="ARBA00022989"/>
    </source>
</evidence>
<dbReference type="EMBL" id="JAGTTL010000035">
    <property type="protein sequence ID" value="KAK6294501.1"/>
    <property type="molecule type" value="Genomic_DNA"/>
</dbReference>
<dbReference type="Pfam" id="PF01825">
    <property type="entry name" value="GPS"/>
    <property type="match status" value="1"/>
</dbReference>
<keyword evidence="2 6" id="KW-0812">Transmembrane</keyword>
<dbReference type="InterPro" id="IPR046338">
    <property type="entry name" value="GAIN_dom_sf"/>
</dbReference>
<dbReference type="InterPro" id="IPR057244">
    <property type="entry name" value="GAIN_B"/>
</dbReference>
<keyword evidence="9" id="KW-1185">Reference proteome</keyword>
<keyword evidence="4 6" id="KW-0472">Membrane</keyword>
<comment type="subcellular location">
    <subcellularLocation>
        <location evidence="1">Membrane</location>
    </subcellularLocation>
</comment>
<dbReference type="GO" id="GO:0007189">
    <property type="term" value="P:adenylate cyclase-activating G protein-coupled receptor signaling pathway"/>
    <property type="evidence" value="ECO:0007669"/>
    <property type="project" value="TreeGrafter"/>
</dbReference>
<dbReference type="PANTHER" id="PTHR12011:SF454">
    <property type="entry name" value="ADHESION G-PROTEIN COUPLED RECEPTOR G5-LIKE"/>
    <property type="match status" value="1"/>
</dbReference>
<comment type="caution">
    <text evidence="8">The sequence shown here is derived from an EMBL/GenBank/DDBJ whole genome shotgun (WGS) entry which is preliminary data.</text>
</comment>
<evidence type="ECO:0000256" key="6">
    <source>
        <dbReference type="SAM" id="Phobius"/>
    </source>
</evidence>
<feature type="transmembrane region" description="Helical" evidence="6">
    <location>
        <begin position="174"/>
        <end position="194"/>
    </location>
</feature>
<accession>A0AAN8QCB0</accession>
<evidence type="ECO:0000256" key="5">
    <source>
        <dbReference type="ARBA" id="ARBA00023157"/>
    </source>
</evidence>
<keyword evidence="5" id="KW-1015">Disulfide bond</keyword>
<evidence type="ECO:0000313" key="8">
    <source>
        <dbReference type="EMBL" id="KAK6294501.1"/>
    </source>
</evidence>
<feature type="domain" description="GAIN-B" evidence="7">
    <location>
        <begin position="23"/>
        <end position="167"/>
    </location>
</feature>
<organism evidence="8 9">
    <name type="scientific">Coregonus suidteri</name>
    <dbReference type="NCBI Taxonomy" id="861788"/>
    <lineage>
        <taxon>Eukaryota</taxon>
        <taxon>Metazoa</taxon>
        <taxon>Chordata</taxon>
        <taxon>Craniata</taxon>
        <taxon>Vertebrata</taxon>
        <taxon>Euteleostomi</taxon>
        <taxon>Actinopterygii</taxon>
        <taxon>Neopterygii</taxon>
        <taxon>Teleostei</taxon>
        <taxon>Protacanthopterygii</taxon>
        <taxon>Salmoniformes</taxon>
        <taxon>Salmonidae</taxon>
        <taxon>Coregoninae</taxon>
        <taxon>Coregonus</taxon>
    </lineage>
</organism>
<dbReference type="GO" id="GO:0004930">
    <property type="term" value="F:G protein-coupled receptor activity"/>
    <property type="evidence" value="ECO:0007669"/>
    <property type="project" value="TreeGrafter"/>
</dbReference>
<name>A0AAN8QCB0_9TELE</name>
<evidence type="ECO:0000256" key="2">
    <source>
        <dbReference type="ARBA" id="ARBA00022692"/>
    </source>
</evidence>
<dbReference type="GO" id="GO:0005886">
    <property type="term" value="C:plasma membrane"/>
    <property type="evidence" value="ECO:0007669"/>
    <property type="project" value="TreeGrafter"/>
</dbReference>
<protein>
    <recommendedName>
        <fullName evidence="7">GAIN-B domain-containing protein</fullName>
    </recommendedName>
</protein>
<dbReference type="PROSITE" id="PS50221">
    <property type="entry name" value="GAIN_B"/>
    <property type="match status" value="1"/>
</dbReference>
<dbReference type="InterPro" id="IPR000203">
    <property type="entry name" value="GPS"/>
</dbReference>
<evidence type="ECO:0000256" key="1">
    <source>
        <dbReference type="ARBA" id="ARBA00004370"/>
    </source>
</evidence>
<keyword evidence="3 6" id="KW-1133">Transmembrane helix</keyword>
<evidence type="ECO:0000313" key="9">
    <source>
        <dbReference type="Proteomes" id="UP001356427"/>
    </source>
</evidence>
<proteinExistence type="predicted"/>
<evidence type="ECO:0000256" key="4">
    <source>
        <dbReference type="ARBA" id="ARBA00023136"/>
    </source>
</evidence>
<dbReference type="PANTHER" id="PTHR12011">
    <property type="entry name" value="ADHESION G-PROTEIN COUPLED RECEPTOR"/>
    <property type="match status" value="1"/>
</dbReference>
<evidence type="ECO:0000259" key="7">
    <source>
        <dbReference type="PROSITE" id="PS50221"/>
    </source>
</evidence>
<dbReference type="AlphaFoldDB" id="A0AAN8QCB0"/>